<gene>
    <name evidence="3" type="ORF">EV420DRAFT_1654398</name>
</gene>
<protein>
    <submittedName>
        <fullName evidence="3">Uncharacterized protein</fullName>
    </submittedName>
</protein>
<keyword evidence="2" id="KW-0472">Membrane</keyword>
<reference evidence="3" key="1">
    <citation type="submission" date="2023-06" db="EMBL/GenBank/DDBJ databases">
        <authorList>
            <consortium name="Lawrence Berkeley National Laboratory"/>
            <person name="Ahrendt S."/>
            <person name="Sahu N."/>
            <person name="Indic B."/>
            <person name="Wong-Bajracharya J."/>
            <person name="Merenyi Z."/>
            <person name="Ke H.-M."/>
            <person name="Monk M."/>
            <person name="Kocsube S."/>
            <person name="Drula E."/>
            <person name="Lipzen A."/>
            <person name="Balint B."/>
            <person name="Henrissat B."/>
            <person name="Andreopoulos B."/>
            <person name="Martin F.M."/>
            <person name="Harder C.B."/>
            <person name="Rigling D."/>
            <person name="Ford K.L."/>
            <person name="Foster G.D."/>
            <person name="Pangilinan J."/>
            <person name="Papanicolaou A."/>
            <person name="Barry K."/>
            <person name="LaButti K."/>
            <person name="Viragh M."/>
            <person name="Koriabine M."/>
            <person name="Yan M."/>
            <person name="Riley R."/>
            <person name="Champramary S."/>
            <person name="Plett K.L."/>
            <person name="Tsai I.J."/>
            <person name="Slot J."/>
            <person name="Sipos G."/>
            <person name="Plett J."/>
            <person name="Nagy L.G."/>
            <person name="Grigoriev I.V."/>
        </authorList>
    </citation>
    <scope>NUCLEOTIDE SEQUENCE</scope>
    <source>
        <strain evidence="3">CCBAS 213</strain>
    </source>
</reference>
<dbReference type="Proteomes" id="UP001175211">
    <property type="component" value="Unassembled WGS sequence"/>
</dbReference>
<evidence type="ECO:0000313" key="3">
    <source>
        <dbReference type="EMBL" id="KAK0433748.1"/>
    </source>
</evidence>
<accession>A0AA39J0B4</accession>
<dbReference type="GeneID" id="85362362"/>
<dbReference type="RefSeq" id="XP_060321561.1">
    <property type="nucleotide sequence ID" value="XM_060478814.1"/>
</dbReference>
<dbReference type="AlphaFoldDB" id="A0AA39J0B4"/>
<feature type="transmembrane region" description="Helical" evidence="2">
    <location>
        <begin position="12"/>
        <end position="32"/>
    </location>
</feature>
<organism evidence="3 4">
    <name type="scientific">Armillaria tabescens</name>
    <name type="common">Ringless honey mushroom</name>
    <name type="synonym">Agaricus tabescens</name>
    <dbReference type="NCBI Taxonomy" id="1929756"/>
    <lineage>
        <taxon>Eukaryota</taxon>
        <taxon>Fungi</taxon>
        <taxon>Dikarya</taxon>
        <taxon>Basidiomycota</taxon>
        <taxon>Agaricomycotina</taxon>
        <taxon>Agaricomycetes</taxon>
        <taxon>Agaricomycetidae</taxon>
        <taxon>Agaricales</taxon>
        <taxon>Marasmiineae</taxon>
        <taxon>Physalacriaceae</taxon>
        <taxon>Desarmillaria</taxon>
    </lineage>
</organism>
<keyword evidence="2" id="KW-0812">Transmembrane</keyword>
<comment type="caution">
    <text evidence="3">The sequence shown here is derived from an EMBL/GenBank/DDBJ whole genome shotgun (WGS) entry which is preliminary data.</text>
</comment>
<proteinExistence type="predicted"/>
<keyword evidence="4" id="KW-1185">Reference proteome</keyword>
<feature type="region of interest" description="Disordered" evidence="1">
    <location>
        <begin position="44"/>
        <end position="71"/>
    </location>
</feature>
<evidence type="ECO:0000256" key="2">
    <source>
        <dbReference type="SAM" id="Phobius"/>
    </source>
</evidence>
<sequence length="71" mass="8036">MIHYRPYPPPGGLFTIGIVFCISVTIEFVGNIPRSPVELIKKEHREVSKGKKKPMVPAHQHTPDMECFSSM</sequence>
<evidence type="ECO:0000256" key="1">
    <source>
        <dbReference type="SAM" id="MobiDB-lite"/>
    </source>
</evidence>
<keyword evidence="2" id="KW-1133">Transmembrane helix</keyword>
<name>A0AA39J0B4_ARMTA</name>
<dbReference type="EMBL" id="JAUEPS010000209">
    <property type="protein sequence ID" value="KAK0433748.1"/>
    <property type="molecule type" value="Genomic_DNA"/>
</dbReference>
<evidence type="ECO:0000313" key="4">
    <source>
        <dbReference type="Proteomes" id="UP001175211"/>
    </source>
</evidence>